<feature type="region of interest" description="Disordered" evidence="3">
    <location>
        <begin position="1"/>
        <end position="20"/>
    </location>
</feature>
<proteinExistence type="inferred from homology"/>
<evidence type="ECO:0000313" key="6">
    <source>
        <dbReference type="Proteomes" id="UP000502035"/>
    </source>
</evidence>
<organism evidence="5 6">
    <name type="scientific">Nocardioides piscis</name>
    <dbReference type="NCBI Taxonomy" id="2714938"/>
    <lineage>
        <taxon>Bacteria</taxon>
        <taxon>Bacillati</taxon>
        <taxon>Actinomycetota</taxon>
        <taxon>Actinomycetes</taxon>
        <taxon>Propionibacteriales</taxon>
        <taxon>Nocardioidaceae</taxon>
        <taxon>Nocardioides</taxon>
    </lineage>
</organism>
<dbReference type="InterPro" id="IPR001608">
    <property type="entry name" value="Ala_racemase_N"/>
</dbReference>
<evidence type="ECO:0000256" key="2">
    <source>
        <dbReference type="ARBA" id="ARBA00023239"/>
    </source>
</evidence>
<dbReference type="SUPFAM" id="SSF51419">
    <property type="entry name" value="PLP-binding barrel"/>
    <property type="match status" value="1"/>
</dbReference>
<dbReference type="Gene3D" id="2.40.37.20">
    <property type="entry name" value="D-serine dehydratase-like domain"/>
    <property type="match status" value="1"/>
</dbReference>
<evidence type="ECO:0000256" key="3">
    <source>
        <dbReference type="SAM" id="MobiDB-lite"/>
    </source>
</evidence>
<feature type="domain" description="D-serine dehydratase-like" evidence="4">
    <location>
        <begin position="301"/>
        <end position="399"/>
    </location>
</feature>
<dbReference type="KEGG" id="npi:G7071_16540"/>
<reference evidence="5 6" key="1">
    <citation type="submission" date="2020-03" db="EMBL/GenBank/DDBJ databases">
        <title>Nocardioides sp. nov., isolated from fish.</title>
        <authorList>
            <person name="Hyun D.-W."/>
            <person name="Bae J.-W."/>
        </authorList>
    </citation>
    <scope>NUCLEOTIDE SEQUENCE [LARGE SCALE GENOMIC DNA]</scope>
    <source>
        <strain evidence="5 6">HDW12A</strain>
    </source>
</reference>
<keyword evidence="2" id="KW-0456">Lyase</keyword>
<sequence length="412" mass="45210">MNLEHAPSPSPGARSRHDDGTSRCFVLGGEVMSPVMLLRESALQNNIENMAEFADRHGVLIAPHAKTTMSGELVRRQLGAGAWGMSVANGAQLRIVRSFGVKRLLLANQLVDTATIRWMVDDLNSHPENEFCCFVDSVEGVDLLENVLRSTPPRRRVRVLVELGPTAGRAGCRTIDQALLVGEAVDRASHLALAGVAGYDGVVGENRSQDTVRAVHSFCDFVDQVTTRLERLELLRPGTSMISMGGAFFDLVTEHFVALRADRPERILLLRPGGYISHDQGLYARVTAVGAESSPVRLESALELWGRVLSRPEPNLAILDIGRRNAPYDQDLPTPVTIRSADGSEIRSAHGMRITQLSDQHSYLRFEENAGPAVGEWVGCAVSHPCTAFDKWRELLVIDDDYTVVGRVTTRF</sequence>
<evidence type="ECO:0000313" key="5">
    <source>
        <dbReference type="EMBL" id="QIK76795.1"/>
    </source>
</evidence>
<dbReference type="RefSeq" id="WP_166320479.1">
    <property type="nucleotide sequence ID" value="NZ_CP049866.1"/>
</dbReference>
<dbReference type="Proteomes" id="UP000502035">
    <property type="component" value="Chromosome"/>
</dbReference>
<evidence type="ECO:0000259" key="4">
    <source>
        <dbReference type="SMART" id="SM01119"/>
    </source>
</evidence>
<name>A0A6G7YJ79_9ACTN</name>
<dbReference type="AlphaFoldDB" id="A0A6G7YJ79"/>
<keyword evidence="6" id="KW-1185">Reference proteome</keyword>
<comment type="similarity">
    <text evidence="1">Belongs to the DSD1 family.</text>
</comment>
<dbReference type="InterPro" id="IPR026956">
    <property type="entry name" value="D-ser_dehydrat-like_dom"/>
</dbReference>
<dbReference type="InterPro" id="IPR029066">
    <property type="entry name" value="PLP-binding_barrel"/>
</dbReference>
<dbReference type="Pfam" id="PF01168">
    <property type="entry name" value="Ala_racemase_N"/>
    <property type="match status" value="1"/>
</dbReference>
<dbReference type="SMART" id="SM01119">
    <property type="entry name" value="D-ser_dehydrat"/>
    <property type="match status" value="1"/>
</dbReference>
<dbReference type="PANTHER" id="PTHR28004">
    <property type="entry name" value="ZGC:162816-RELATED"/>
    <property type="match status" value="1"/>
</dbReference>
<dbReference type="InterPro" id="IPR051466">
    <property type="entry name" value="D-amino_acid_metab_enzyme"/>
</dbReference>
<gene>
    <name evidence="5" type="ORF">G7071_16540</name>
</gene>
<dbReference type="Pfam" id="PF14031">
    <property type="entry name" value="D-ser_dehydrat"/>
    <property type="match status" value="1"/>
</dbReference>
<protein>
    <submittedName>
        <fullName evidence="5">Amino acid deaminase</fullName>
    </submittedName>
</protein>
<dbReference type="InterPro" id="IPR042208">
    <property type="entry name" value="D-ser_dehydrat-like_sf"/>
</dbReference>
<dbReference type="EMBL" id="CP049866">
    <property type="protein sequence ID" value="QIK76795.1"/>
    <property type="molecule type" value="Genomic_DNA"/>
</dbReference>
<dbReference type="GO" id="GO:0016829">
    <property type="term" value="F:lyase activity"/>
    <property type="evidence" value="ECO:0007669"/>
    <property type="project" value="UniProtKB-KW"/>
</dbReference>
<evidence type="ECO:0000256" key="1">
    <source>
        <dbReference type="ARBA" id="ARBA00005323"/>
    </source>
</evidence>
<accession>A0A6G7YJ79</accession>
<dbReference type="Gene3D" id="3.20.20.10">
    <property type="entry name" value="Alanine racemase"/>
    <property type="match status" value="1"/>
</dbReference>
<dbReference type="PANTHER" id="PTHR28004:SF8">
    <property type="entry name" value="D-SERINE DEAMINASE"/>
    <property type="match status" value="1"/>
</dbReference>